<dbReference type="Proteomes" id="UP001496674">
    <property type="component" value="Chromosome"/>
</dbReference>
<evidence type="ECO:0000313" key="2">
    <source>
        <dbReference type="Proteomes" id="UP001496674"/>
    </source>
</evidence>
<name>A0ABN6ZBV6_9BACE</name>
<accession>A0ABN6ZBV6</accession>
<dbReference type="EMBL" id="AP028055">
    <property type="protein sequence ID" value="BEG99609.1"/>
    <property type="molecule type" value="Genomic_DNA"/>
</dbReference>
<organism evidence="1 2">
    <name type="scientific">Bacteroides sedimenti</name>
    <dbReference type="NCBI Taxonomy" id="2136147"/>
    <lineage>
        <taxon>Bacteria</taxon>
        <taxon>Pseudomonadati</taxon>
        <taxon>Bacteroidota</taxon>
        <taxon>Bacteroidia</taxon>
        <taxon>Bacteroidales</taxon>
        <taxon>Bacteroidaceae</taxon>
        <taxon>Bacteroides</taxon>
    </lineage>
</organism>
<protein>
    <submittedName>
        <fullName evidence="1">Uncharacterized protein</fullName>
    </submittedName>
</protein>
<evidence type="ECO:0000313" key="1">
    <source>
        <dbReference type="EMBL" id="BEG99609.1"/>
    </source>
</evidence>
<sequence length="50" mass="5994">MNLYYILLELDYDDYIGSNNELRYEFQQKQVISAIIYQKPLGNRGSERMS</sequence>
<reference evidence="1 2" key="1">
    <citation type="submission" date="2023-04" db="EMBL/GenBank/DDBJ databases">
        <title>Draft genome sequence of acteroides sedimenti strain YN3PY1.</title>
        <authorList>
            <person name="Yoshida N."/>
        </authorList>
    </citation>
    <scope>NUCLEOTIDE SEQUENCE [LARGE SCALE GENOMIC DNA]</scope>
    <source>
        <strain evidence="1 2">YN3PY1</strain>
    </source>
</reference>
<gene>
    <name evidence="1" type="ORF">BSYN_18740</name>
</gene>
<keyword evidence="2" id="KW-1185">Reference proteome</keyword>
<proteinExistence type="predicted"/>